<sequence length="515" mass="58496">MKAQQLKNAILQLAIQGKLVPQDPNDEPASVLLEKIKQEKEKLIAEGKIKKSKKASDNPPYLNESELPFEIPESWVWVRLGDISSYIQRGKSPQYCTKSPFPVISQKCIQWEGLKMEYAKFITTDSLDKYADIRFLKNKDLLWNSTGLGTLGRIAIYFEKLNSYELSVVDSHVTVVRLLKVVPEYIYYYLSSYYVQSVIEDKADGSTKQKELSLATISGYLLPLPPLSEQKRIVAKIEELLPFIEQYAKKEQELTALHQAFPEQLKKSILQAAIQGKLTEQNPNDEPAVELIKRIQMEKERLILEKKIKKPKQHSEIIVRDNFHYEIVDGVERCIDDEIPFEIPESWCWVKLNQLGEIVGGGTPKTDNDTNWSNGNIAWITPADMKNVKGKYISHGERYITLEGLNSSSTRMLSASSIVYSSRAPIGYIAITNNTLCTNQGFKSIDLYNKSIVDYLYYGLIYFTPLIQSRASGTTFKEISGADLGKILIPIPPLSEQKRIVAKIEQLFLSLENLG</sequence>
<dbReference type="SUPFAM" id="SSF116734">
    <property type="entry name" value="DNA methylase specificity domain"/>
    <property type="match status" value="2"/>
</dbReference>
<evidence type="ECO:0000256" key="3">
    <source>
        <dbReference type="ARBA" id="ARBA00023125"/>
    </source>
</evidence>
<organism evidence="5 6">
    <name type="scientific">Canicola haemoglobinophilus</name>
    <dbReference type="NCBI Taxonomy" id="733"/>
    <lineage>
        <taxon>Bacteria</taxon>
        <taxon>Pseudomonadati</taxon>
        <taxon>Pseudomonadota</taxon>
        <taxon>Gammaproteobacteria</taxon>
        <taxon>Pasteurellales</taxon>
        <taxon>Pasteurellaceae</taxon>
        <taxon>Canicola</taxon>
    </lineage>
</organism>
<feature type="domain" description="Type I restriction modification DNA specificity" evidence="4">
    <location>
        <begin position="344"/>
        <end position="510"/>
    </location>
</feature>
<dbReference type="Pfam" id="PF01420">
    <property type="entry name" value="Methylase_S"/>
    <property type="match status" value="2"/>
</dbReference>
<dbReference type="GO" id="GO:0003677">
    <property type="term" value="F:DNA binding"/>
    <property type="evidence" value="ECO:0007669"/>
    <property type="project" value="UniProtKB-KW"/>
</dbReference>
<dbReference type="Gene3D" id="3.90.220.20">
    <property type="entry name" value="DNA methylase specificity domains"/>
    <property type="match status" value="2"/>
</dbReference>
<comment type="similarity">
    <text evidence="1">Belongs to the type-I restriction system S methylase family.</text>
</comment>
<dbReference type="Proteomes" id="UP000254329">
    <property type="component" value="Unassembled WGS sequence"/>
</dbReference>
<evidence type="ECO:0000313" key="5">
    <source>
        <dbReference type="EMBL" id="STO70993.1"/>
    </source>
</evidence>
<protein>
    <submittedName>
        <fullName evidence="5">Restriction modification system DNA specificity subunit</fullName>
    </submittedName>
</protein>
<dbReference type="EMBL" id="UGHF01000002">
    <property type="protein sequence ID" value="STO70993.1"/>
    <property type="molecule type" value="Genomic_DNA"/>
</dbReference>
<gene>
    <name evidence="5" type="primary">hsdS_6</name>
    <name evidence="5" type="ORF">NCTC1659_02468</name>
</gene>
<dbReference type="GO" id="GO:0009307">
    <property type="term" value="P:DNA restriction-modification system"/>
    <property type="evidence" value="ECO:0007669"/>
    <property type="project" value="UniProtKB-KW"/>
</dbReference>
<dbReference type="REBASE" id="432080">
    <property type="entry name" value="S1.Hha1659ORF2467P"/>
</dbReference>
<dbReference type="InterPro" id="IPR044946">
    <property type="entry name" value="Restrct_endonuc_typeI_TRD_sf"/>
</dbReference>
<accession>A0A377I732</accession>
<dbReference type="InterPro" id="IPR051212">
    <property type="entry name" value="Type-I_RE_S_subunit"/>
</dbReference>
<reference evidence="5 6" key="1">
    <citation type="submission" date="2018-06" db="EMBL/GenBank/DDBJ databases">
        <authorList>
            <consortium name="Pathogen Informatics"/>
            <person name="Doyle S."/>
        </authorList>
    </citation>
    <scope>NUCLEOTIDE SEQUENCE [LARGE SCALE GENOMIC DNA]</scope>
    <source>
        <strain evidence="5 6">NCTC1659</strain>
    </source>
</reference>
<evidence type="ECO:0000256" key="2">
    <source>
        <dbReference type="ARBA" id="ARBA00022747"/>
    </source>
</evidence>
<evidence type="ECO:0000256" key="1">
    <source>
        <dbReference type="ARBA" id="ARBA00010923"/>
    </source>
</evidence>
<keyword evidence="6" id="KW-1185">Reference proteome</keyword>
<keyword evidence="3" id="KW-0238">DNA-binding</keyword>
<dbReference type="InterPro" id="IPR000055">
    <property type="entry name" value="Restrct_endonuc_typeI_TRD"/>
</dbReference>
<proteinExistence type="inferred from homology"/>
<evidence type="ECO:0000259" key="4">
    <source>
        <dbReference type="Pfam" id="PF01420"/>
    </source>
</evidence>
<dbReference type="PANTHER" id="PTHR43140:SF1">
    <property type="entry name" value="TYPE I RESTRICTION ENZYME ECOKI SPECIFICITY SUBUNIT"/>
    <property type="match status" value="1"/>
</dbReference>
<dbReference type="CDD" id="cd17273">
    <property type="entry name" value="RMtype1_S_EcoJA69PI-TRD1-CR1_like"/>
    <property type="match status" value="1"/>
</dbReference>
<dbReference type="AlphaFoldDB" id="A0A377I732"/>
<evidence type="ECO:0000313" key="6">
    <source>
        <dbReference type="Proteomes" id="UP000254329"/>
    </source>
</evidence>
<dbReference type="RefSeq" id="WP_115252455.1">
    <property type="nucleotide sequence ID" value="NZ_UGHF01000002.1"/>
</dbReference>
<dbReference type="PANTHER" id="PTHR43140">
    <property type="entry name" value="TYPE-1 RESTRICTION ENZYME ECOKI SPECIFICITY PROTEIN"/>
    <property type="match status" value="1"/>
</dbReference>
<keyword evidence="2" id="KW-0680">Restriction system</keyword>
<feature type="domain" description="Type I restriction modification DNA specificity" evidence="4">
    <location>
        <begin position="72"/>
        <end position="255"/>
    </location>
</feature>
<name>A0A377I732_9PAST</name>